<feature type="transmembrane region" description="Helical" evidence="1">
    <location>
        <begin position="66"/>
        <end position="83"/>
    </location>
</feature>
<evidence type="ECO:0000256" key="1">
    <source>
        <dbReference type="SAM" id="Phobius"/>
    </source>
</evidence>
<protein>
    <submittedName>
        <fullName evidence="2">Uncharacterized protein</fullName>
    </submittedName>
</protein>
<organism evidence="2 3">
    <name type="scientific">Schaalia odontolytica</name>
    <dbReference type="NCBI Taxonomy" id="1660"/>
    <lineage>
        <taxon>Bacteria</taxon>
        <taxon>Bacillati</taxon>
        <taxon>Actinomycetota</taxon>
        <taxon>Actinomycetes</taxon>
        <taxon>Actinomycetales</taxon>
        <taxon>Actinomycetaceae</taxon>
        <taxon>Schaalia</taxon>
    </lineage>
</organism>
<keyword evidence="1" id="KW-1133">Transmembrane helix</keyword>
<reference evidence="2 3" key="1">
    <citation type="submission" date="2015-10" db="EMBL/GenBank/DDBJ databases">
        <title>Draft Genome of Actinomyces odontolyticus subsp. actinosynbacter strain XH001.</title>
        <authorList>
            <person name="Mclean J.S."/>
            <person name="He X."/>
        </authorList>
    </citation>
    <scope>NUCLEOTIDE SEQUENCE [LARGE SCALE GENOMIC DNA]</scope>
    <source>
        <strain evidence="2 3">XH001</strain>
    </source>
</reference>
<dbReference type="OrthoDB" id="3249697at2"/>
<keyword evidence="1" id="KW-0812">Transmembrane</keyword>
<proteinExistence type="predicted"/>
<evidence type="ECO:0000313" key="3">
    <source>
        <dbReference type="Proteomes" id="UP000054686"/>
    </source>
</evidence>
<dbReference type="Proteomes" id="UP000054686">
    <property type="component" value="Unassembled WGS sequence"/>
</dbReference>
<comment type="caution">
    <text evidence="2">The sequence shown here is derived from an EMBL/GenBank/DDBJ whole genome shotgun (WGS) entry which is preliminary data.</text>
</comment>
<gene>
    <name evidence="2" type="ORF">APY09_06575</name>
</gene>
<name>A0A0V8RSZ8_9ACTO</name>
<evidence type="ECO:0000313" key="2">
    <source>
        <dbReference type="EMBL" id="KSW11122.1"/>
    </source>
</evidence>
<accession>A0A0V8RSZ8</accession>
<feature type="transmembrane region" description="Helical" evidence="1">
    <location>
        <begin position="29"/>
        <end position="50"/>
    </location>
</feature>
<sequence>MVNMAPNSINAQATRESSRRSWSAARGSLRLVLGLFLLLVAPLQLAIAIYDQAHHGMGEAVDWPNWTGWVMALCGIGVLWRGADLRRSGRQKVTMIAEKWAALESRRAEVERVFSTLVGAGYYEIGLTARHECARAERVRVGARIAEHRPPGFLASLSEASAGAGDEILARMERLADADAAIMAARGFFALAPGWRDVWKTEVGPIIEDLDILDDVADTLESVNTDPRILTDIEAFRERVGDDKDTVNDLGTRLEGGQIAPTQALEELDRITNEARARTAELIEETLATDASAQGRQRYARWKNTGIRLTAANAEYDAAYWSQDADTDIEYNPAATIRLTANSAGVDLEGLPAPATGILTAGGSSVYLLPMYLEQYLSDDVDEAGGGSST</sequence>
<keyword evidence="1" id="KW-0472">Membrane</keyword>
<dbReference type="AlphaFoldDB" id="A0A0V8RSZ8"/>
<dbReference type="EMBL" id="LLVT01000002">
    <property type="protein sequence ID" value="KSW11122.1"/>
    <property type="molecule type" value="Genomic_DNA"/>
</dbReference>
<dbReference type="RefSeq" id="WP_060566908.1">
    <property type="nucleotide sequence ID" value="NZ_CP040006.1"/>
</dbReference>